<evidence type="ECO:0000259" key="5">
    <source>
        <dbReference type="Pfam" id="PF04542"/>
    </source>
</evidence>
<organism evidence="7 8">
    <name type="scientific">Mucilaginibacter limnophilus</name>
    <dbReference type="NCBI Taxonomy" id="1932778"/>
    <lineage>
        <taxon>Bacteria</taxon>
        <taxon>Pseudomonadati</taxon>
        <taxon>Bacteroidota</taxon>
        <taxon>Sphingobacteriia</taxon>
        <taxon>Sphingobacteriales</taxon>
        <taxon>Sphingobacteriaceae</taxon>
        <taxon>Mucilaginibacter</taxon>
    </lineage>
</organism>
<dbReference type="NCBIfam" id="TIGR02985">
    <property type="entry name" value="Sig70_bacteroi1"/>
    <property type="match status" value="1"/>
</dbReference>
<evidence type="ECO:0000256" key="3">
    <source>
        <dbReference type="ARBA" id="ARBA00023082"/>
    </source>
</evidence>
<dbReference type="Proteomes" id="UP000282759">
    <property type="component" value="Unassembled WGS sequence"/>
</dbReference>
<dbReference type="SUPFAM" id="SSF88659">
    <property type="entry name" value="Sigma3 and sigma4 domains of RNA polymerase sigma factors"/>
    <property type="match status" value="1"/>
</dbReference>
<keyword evidence="4" id="KW-0804">Transcription</keyword>
<evidence type="ECO:0000256" key="4">
    <source>
        <dbReference type="ARBA" id="ARBA00023163"/>
    </source>
</evidence>
<dbReference type="Pfam" id="PF08281">
    <property type="entry name" value="Sigma70_r4_2"/>
    <property type="match status" value="1"/>
</dbReference>
<dbReference type="Gene3D" id="1.10.1740.10">
    <property type="match status" value="1"/>
</dbReference>
<evidence type="ECO:0000256" key="1">
    <source>
        <dbReference type="ARBA" id="ARBA00010641"/>
    </source>
</evidence>
<dbReference type="InterPro" id="IPR007627">
    <property type="entry name" value="RNA_pol_sigma70_r2"/>
</dbReference>
<dbReference type="InterPro" id="IPR000792">
    <property type="entry name" value="Tscrpt_reg_LuxR_C"/>
</dbReference>
<dbReference type="PANTHER" id="PTHR43133:SF46">
    <property type="entry name" value="RNA POLYMERASE SIGMA-70 FACTOR ECF SUBFAMILY"/>
    <property type="match status" value="1"/>
</dbReference>
<dbReference type="InterPro" id="IPR013324">
    <property type="entry name" value="RNA_pol_sigma_r3/r4-like"/>
</dbReference>
<feature type="domain" description="RNA polymerase sigma factor 70 region 4 type 2" evidence="6">
    <location>
        <begin position="145"/>
        <end position="194"/>
    </location>
</feature>
<evidence type="ECO:0000313" key="8">
    <source>
        <dbReference type="Proteomes" id="UP000282759"/>
    </source>
</evidence>
<dbReference type="GO" id="GO:0016987">
    <property type="term" value="F:sigma factor activity"/>
    <property type="evidence" value="ECO:0007669"/>
    <property type="project" value="UniProtKB-KW"/>
</dbReference>
<protein>
    <submittedName>
        <fullName evidence="7">RNA polymerase sigma-70 factor</fullName>
    </submittedName>
</protein>
<gene>
    <name evidence="7" type="ORF">EOD41_00150</name>
</gene>
<reference evidence="7 8" key="1">
    <citation type="submission" date="2019-01" db="EMBL/GenBank/DDBJ databases">
        <authorList>
            <person name="Chen W.-M."/>
        </authorList>
    </citation>
    <scope>NUCLEOTIDE SEQUENCE [LARGE SCALE GENOMIC DNA]</scope>
    <source>
        <strain evidence="7 8">YBJ-36</strain>
    </source>
</reference>
<sequence length="213" mass="24690">MINTVVLLLSTPIYKPVSNTLANQLSETERIAGLIAGDENAFTLLYQEYSAKVYRLAYKFLKSKEQSEEIVQEAFINLWLSRQKLETTGNLWLYLYVITKRLSLNALRQVYKSADLTGKLLQSIKIDHNSTEEDILAHDLEQYTDKLIEKLPKQQQLIFKLSRIEGLSHKEIAEQLNISQNTVKNHMVEALKTLKQNLKYSDLLFFVALIHRF</sequence>
<dbReference type="InterPro" id="IPR014327">
    <property type="entry name" value="RNA_pol_sigma70_bacteroid"/>
</dbReference>
<comment type="similarity">
    <text evidence="1">Belongs to the sigma-70 factor family. ECF subfamily.</text>
</comment>
<dbReference type="InterPro" id="IPR039425">
    <property type="entry name" value="RNA_pol_sigma-70-like"/>
</dbReference>
<dbReference type="GO" id="GO:0006352">
    <property type="term" value="P:DNA-templated transcription initiation"/>
    <property type="evidence" value="ECO:0007669"/>
    <property type="project" value="InterPro"/>
</dbReference>
<dbReference type="Pfam" id="PF04542">
    <property type="entry name" value="Sigma70_r2"/>
    <property type="match status" value="1"/>
</dbReference>
<name>A0A3S2VPK9_9SPHI</name>
<dbReference type="GO" id="GO:0003677">
    <property type="term" value="F:DNA binding"/>
    <property type="evidence" value="ECO:0007669"/>
    <property type="project" value="InterPro"/>
</dbReference>
<feature type="domain" description="RNA polymerase sigma-70 region 2" evidence="5">
    <location>
        <begin position="45"/>
        <end position="109"/>
    </location>
</feature>
<proteinExistence type="inferred from homology"/>
<keyword evidence="2" id="KW-0805">Transcription regulation</keyword>
<dbReference type="InterPro" id="IPR013249">
    <property type="entry name" value="RNA_pol_sigma70_r4_t2"/>
</dbReference>
<evidence type="ECO:0000259" key="6">
    <source>
        <dbReference type="Pfam" id="PF08281"/>
    </source>
</evidence>
<dbReference type="InterPro" id="IPR013325">
    <property type="entry name" value="RNA_pol_sigma_r2"/>
</dbReference>
<dbReference type="NCBIfam" id="TIGR02937">
    <property type="entry name" value="sigma70-ECF"/>
    <property type="match status" value="1"/>
</dbReference>
<dbReference type="CDD" id="cd06171">
    <property type="entry name" value="Sigma70_r4"/>
    <property type="match status" value="1"/>
</dbReference>
<dbReference type="PANTHER" id="PTHR43133">
    <property type="entry name" value="RNA POLYMERASE ECF-TYPE SIGMA FACTO"/>
    <property type="match status" value="1"/>
</dbReference>
<dbReference type="AlphaFoldDB" id="A0A3S2VPK9"/>
<comment type="caution">
    <text evidence="7">The sequence shown here is derived from an EMBL/GenBank/DDBJ whole genome shotgun (WGS) entry which is preliminary data.</text>
</comment>
<dbReference type="EMBL" id="SACK01000001">
    <property type="protein sequence ID" value="RVU02388.1"/>
    <property type="molecule type" value="Genomic_DNA"/>
</dbReference>
<dbReference type="InterPro" id="IPR036388">
    <property type="entry name" value="WH-like_DNA-bd_sf"/>
</dbReference>
<dbReference type="OrthoDB" id="659577at2"/>
<dbReference type="PRINTS" id="PR00038">
    <property type="entry name" value="HTHLUXR"/>
</dbReference>
<dbReference type="Gene3D" id="1.10.10.10">
    <property type="entry name" value="Winged helix-like DNA-binding domain superfamily/Winged helix DNA-binding domain"/>
    <property type="match status" value="1"/>
</dbReference>
<evidence type="ECO:0000256" key="2">
    <source>
        <dbReference type="ARBA" id="ARBA00023015"/>
    </source>
</evidence>
<dbReference type="SUPFAM" id="SSF88946">
    <property type="entry name" value="Sigma2 domain of RNA polymerase sigma factors"/>
    <property type="match status" value="1"/>
</dbReference>
<accession>A0A3S2VPK9</accession>
<dbReference type="InterPro" id="IPR014284">
    <property type="entry name" value="RNA_pol_sigma-70_dom"/>
</dbReference>
<keyword evidence="8" id="KW-1185">Reference proteome</keyword>
<evidence type="ECO:0000313" key="7">
    <source>
        <dbReference type="EMBL" id="RVU02388.1"/>
    </source>
</evidence>
<keyword evidence="3" id="KW-0731">Sigma factor</keyword>